<keyword evidence="2" id="KW-1185">Reference proteome</keyword>
<gene>
    <name evidence="1" type="ORF">SAMN04489864_11044</name>
</gene>
<proteinExistence type="predicted"/>
<evidence type="ECO:0000313" key="2">
    <source>
        <dbReference type="Proteomes" id="UP000199666"/>
    </source>
</evidence>
<sequence>MKPIENLSNVEKASLLFGLFPKEMPELIKFIHGMSLAMLEDEERQRQAWDNGLMTYDFWLSLVRDGKVKVERYGKKLCLNGRLFSEQLFDGYIAVFTTHCMEVYITARQHENARFVLAVKMLFNL</sequence>
<protein>
    <submittedName>
        <fullName evidence="1">Uncharacterized protein</fullName>
    </submittedName>
</protein>
<dbReference type="OrthoDB" id="969612at2"/>
<accession>A0A1I2ZIR0</accession>
<dbReference type="EMBL" id="FOPP01000010">
    <property type="protein sequence ID" value="SFH37456.1"/>
    <property type="molecule type" value="Genomic_DNA"/>
</dbReference>
<dbReference type="STRING" id="414048.SAMN04489864_11044"/>
<dbReference type="RefSeq" id="WP_143095978.1">
    <property type="nucleotide sequence ID" value="NZ_FOPP01000010.1"/>
</dbReference>
<name>A0A1I2ZIR0_9SPHI</name>
<evidence type="ECO:0000313" key="1">
    <source>
        <dbReference type="EMBL" id="SFH37456.1"/>
    </source>
</evidence>
<reference evidence="1 2" key="1">
    <citation type="submission" date="2016-10" db="EMBL/GenBank/DDBJ databases">
        <authorList>
            <person name="de Groot N.N."/>
        </authorList>
    </citation>
    <scope>NUCLEOTIDE SEQUENCE [LARGE SCALE GENOMIC DNA]</scope>
    <source>
        <strain evidence="1 2">DSM 18684</strain>
    </source>
</reference>
<dbReference type="Proteomes" id="UP000199666">
    <property type="component" value="Unassembled WGS sequence"/>
</dbReference>
<organism evidence="1 2">
    <name type="scientific">Pedobacter insulae</name>
    <dbReference type="NCBI Taxonomy" id="414048"/>
    <lineage>
        <taxon>Bacteria</taxon>
        <taxon>Pseudomonadati</taxon>
        <taxon>Bacteroidota</taxon>
        <taxon>Sphingobacteriia</taxon>
        <taxon>Sphingobacteriales</taxon>
        <taxon>Sphingobacteriaceae</taxon>
        <taxon>Pedobacter</taxon>
    </lineage>
</organism>
<dbReference type="AlphaFoldDB" id="A0A1I2ZIR0"/>